<dbReference type="InterPro" id="IPR011047">
    <property type="entry name" value="Quinoprotein_ADH-like_sf"/>
</dbReference>
<sequence>MLSLLLAVVALPGCSDGRSVAAYCRTFLQEGERFRASYAGTDADSDPVGALVKVLAAPQELALIFKKLQKVAPGEIEDDVEVLQKAFQKIADDAAANGANPVQGVLEAVVLGATTKAPADRVDAYTAANCDPLPGAAAAGSPSPSDTPAPTPTSVPNATPQIGDVVFDDALAQRICGSGTVWNGDGHQTYDLRFVPGRRAAMDCQNSTHQVNVLDLMTGDVLWQADLPEDSQWGVTSAHLFIETTKEVQATGLEDAYNQAELSSYDLTDGTPGWTVPLEDWIAPGDRKDDELKVWEDAADQDVQGLVVVGHQGTTAFDPESGAERWHTKRRYQAIGDPDATNPGSQIYVGASTFVSNGETDEGDVRLEGFDARSGKRRWVVDPPSGAGPYAGGCGEQMALDGTTLWCGRTSSYDTVDVRSGKLLERFSLPKSIEPEPGQCWASPSGVLLYTGSQLKYYTPESGSRPAWTAKASGNIDALGLGHEHLLLSAKSGPVMLSAGDGSQESTSATQGDAGSGEGSRVVDGVAWMQTEFNGLAAVLVDAQS</sequence>
<dbReference type="InterPro" id="IPR002372">
    <property type="entry name" value="PQQ_rpt_dom"/>
</dbReference>
<organism evidence="3 4">
    <name type="scientific">Microlunatus flavus</name>
    <dbReference type="NCBI Taxonomy" id="1036181"/>
    <lineage>
        <taxon>Bacteria</taxon>
        <taxon>Bacillati</taxon>
        <taxon>Actinomycetota</taxon>
        <taxon>Actinomycetes</taxon>
        <taxon>Propionibacteriales</taxon>
        <taxon>Propionibacteriaceae</taxon>
        <taxon>Microlunatus</taxon>
    </lineage>
</organism>
<feature type="compositionally biased region" description="Polar residues" evidence="1">
    <location>
        <begin position="501"/>
        <end position="513"/>
    </location>
</feature>
<dbReference type="InterPro" id="IPR015943">
    <property type="entry name" value="WD40/YVTN_repeat-like_dom_sf"/>
</dbReference>
<dbReference type="Proteomes" id="UP000198504">
    <property type="component" value="Unassembled WGS sequence"/>
</dbReference>
<gene>
    <name evidence="3" type="ORF">SAMN05421756_101616</name>
</gene>
<feature type="domain" description="Pyrrolo-quinoline quinone repeat" evidence="2">
    <location>
        <begin position="260"/>
        <end position="426"/>
    </location>
</feature>
<feature type="region of interest" description="Disordered" evidence="1">
    <location>
        <begin position="497"/>
        <end position="520"/>
    </location>
</feature>
<dbReference type="AlphaFoldDB" id="A0A1H9AI07"/>
<feature type="region of interest" description="Disordered" evidence="1">
    <location>
        <begin position="135"/>
        <end position="155"/>
    </location>
</feature>
<evidence type="ECO:0000313" key="3">
    <source>
        <dbReference type="EMBL" id="SEP76340.1"/>
    </source>
</evidence>
<keyword evidence="4" id="KW-1185">Reference proteome</keyword>
<dbReference type="Gene3D" id="2.130.10.10">
    <property type="entry name" value="YVTN repeat-like/Quinoprotein amine dehydrogenase"/>
    <property type="match status" value="1"/>
</dbReference>
<protein>
    <submittedName>
        <fullName evidence="3">PQQ-like domain-containing protein</fullName>
    </submittedName>
</protein>
<feature type="compositionally biased region" description="Low complexity" evidence="1">
    <location>
        <begin position="135"/>
        <end position="144"/>
    </location>
</feature>
<dbReference type="EMBL" id="FOFA01000001">
    <property type="protein sequence ID" value="SEP76340.1"/>
    <property type="molecule type" value="Genomic_DNA"/>
</dbReference>
<accession>A0A1H9AI07</accession>
<proteinExistence type="predicted"/>
<evidence type="ECO:0000259" key="2">
    <source>
        <dbReference type="Pfam" id="PF13360"/>
    </source>
</evidence>
<evidence type="ECO:0000256" key="1">
    <source>
        <dbReference type="SAM" id="MobiDB-lite"/>
    </source>
</evidence>
<name>A0A1H9AI07_9ACTN</name>
<evidence type="ECO:0000313" key="4">
    <source>
        <dbReference type="Proteomes" id="UP000198504"/>
    </source>
</evidence>
<dbReference type="SUPFAM" id="SSF50998">
    <property type="entry name" value="Quinoprotein alcohol dehydrogenase-like"/>
    <property type="match status" value="1"/>
</dbReference>
<dbReference type="Pfam" id="PF13360">
    <property type="entry name" value="PQQ_2"/>
    <property type="match status" value="1"/>
</dbReference>
<reference evidence="4" key="1">
    <citation type="submission" date="2016-10" db="EMBL/GenBank/DDBJ databases">
        <authorList>
            <person name="Varghese N."/>
            <person name="Submissions S."/>
        </authorList>
    </citation>
    <scope>NUCLEOTIDE SEQUENCE [LARGE SCALE GENOMIC DNA]</scope>
    <source>
        <strain evidence="4">CGMCC 4.6856</strain>
    </source>
</reference>